<evidence type="ECO:0000313" key="3">
    <source>
        <dbReference type="Proteomes" id="UP001501523"/>
    </source>
</evidence>
<feature type="domain" description="TPM" evidence="1">
    <location>
        <begin position="18"/>
        <end position="138"/>
    </location>
</feature>
<proteinExistence type="predicted"/>
<protein>
    <submittedName>
        <fullName evidence="2">TPM domain-containing protein</fullName>
    </submittedName>
</protein>
<gene>
    <name evidence="2" type="ORF">GCM10009105_33260</name>
</gene>
<dbReference type="Gene3D" id="3.10.310.50">
    <property type="match status" value="1"/>
</dbReference>
<name>A0ABN1IW11_9GAMM</name>
<organism evidence="2 3">
    <name type="scientific">Dokdonella soli</name>
    <dbReference type="NCBI Taxonomy" id="529810"/>
    <lineage>
        <taxon>Bacteria</taxon>
        <taxon>Pseudomonadati</taxon>
        <taxon>Pseudomonadota</taxon>
        <taxon>Gammaproteobacteria</taxon>
        <taxon>Lysobacterales</taxon>
        <taxon>Rhodanobacteraceae</taxon>
        <taxon>Dokdonella</taxon>
    </lineage>
</organism>
<dbReference type="EMBL" id="BAAAEU010000024">
    <property type="protein sequence ID" value="GAA0722235.1"/>
    <property type="molecule type" value="Genomic_DNA"/>
</dbReference>
<dbReference type="Proteomes" id="UP001501523">
    <property type="component" value="Unassembled WGS sequence"/>
</dbReference>
<keyword evidence="3" id="KW-1185">Reference proteome</keyword>
<dbReference type="PANTHER" id="PTHR30373">
    <property type="entry name" value="UPF0603 PROTEIN YGCG"/>
    <property type="match status" value="1"/>
</dbReference>
<dbReference type="InterPro" id="IPR007621">
    <property type="entry name" value="TPM_dom"/>
</dbReference>
<evidence type="ECO:0000259" key="1">
    <source>
        <dbReference type="Pfam" id="PF04536"/>
    </source>
</evidence>
<dbReference type="PANTHER" id="PTHR30373:SF8">
    <property type="entry name" value="BLL7265 PROTEIN"/>
    <property type="match status" value="1"/>
</dbReference>
<reference evidence="2 3" key="1">
    <citation type="journal article" date="2019" name="Int. J. Syst. Evol. Microbiol.">
        <title>The Global Catalogue of Microorganisms (GCM) 10K type strain sequencing project: providing services to taxonomists for standard genome sequencing and annotation.</title>
        <authorList>
            <consortium name="The Broad Institute Genomics Platform"/>
            <consortium name="The Broad Institute Genome Sequencing Center for Infectious Disease"/>
            <person name="Wu L."/>
            <person name="Ma J."/>
        </authorList>
    </citation>
    <scope>NUCLEOTIDE SEQUENCE [LARGE SCALE GENOMIC DNA]</scope>
    <source>
        <strain evidence="2 3">JCM 15421</strain>
    </source>
</reference>
<dbReference type="RefSeq" id="WP_343793184.1">
    <property type="nucleotide sequence ID" value="NZ_BAAAEU010000024.1"/>
</dbReference>
<dbReference type="Pfam" id="PF04536">
    <property type="entry name" value="TPM_phosphatase"/>
    <property type="match status" value="1"/>
</dbReference>
<accession>A0ABN1IW11</accession>
<sequence length="162" mass="18139">MRWIRHLFDLSSAKRHFPPATLDSIQRAIAASEHRHLGEIVFAVEGSLPLAEAVRKRTPRERAHEVFARLHVWNTEHNTGVLVYILLAEHAIEIVADRAVAAKIDQAQWQPICAVMQQHFSAGDYERGAVAGVAAIGELLIRHFPANGEPKLDELPDRPILL</sequence>
<comment type="caution">
    <text evidence="2">The sequence shown here is derived from an EMBL/GenBank/DDBJ whole genome shotgun (WGS) entry which is preliminary data.</text>
</comment>
<evidence type="ECO:0000313" key="2">
    <source>
        <dbReference type="EMBL" id="GAA0722235.1"/>
    </source>
</evidence>